<dbReference type="AlphaFoldDB" id="A0A0W0ED14"/>
<evidence type="ECO:0000256" key="5">
    <source>
        <dbReference type="ARBA" id="ARBA00022741"/>
    </source>
</evidence>
<evidence type="ECO:0000256" key="2">
    <source>
        <dbReference type="ARBA" id="ARBA00005619"/>
    </source>
</evidence>
<dbReference type="PhylomeDB" id="A0A0W0ED14"/>
<dbReference type="VEuPathDB" id="FungiDB:GVI51_E06039"/>
<accession>A0A0W0ED14</accession>
<dbReference type="OMA" id="CWIDERA"/>
<comment type="similarity">
    <text evidence="2">Belongs to the SRP receptor beta subunit family.</text>
</comment>
<evidence type="ECO:0000256" key="1">
    <source>
        <dbReference type="ARBA" id="ARBA00004389"/>
    </source>
</evidence>
<sequence>MVASSLMIALVLVILTTLLIAFQVKKTLVSGHKSSQSSSYVKKVPTIIIAGPSYSGKTSLFHKLTSDETNAKLLTVMSQEPSFALKYKGTMTTLADYPGHVKLAYKLKNGIIDLKGNLKGILFVLDSTIDPKNITETAEYLTEILLILEKIREPIDILIACNKNESFTARQPLKIKEALENEITRIFERKKKSLGNIERDIGDVDEINENLDLSFDISKGFKFDYLEGNVEVLAGSVHKNKITTWQEWVGSHLV</sequence>
<evidence type="ECO:0000256" key="7">
    <source>
        <dbReference type="ARBA" id="ARBA00022989"/>
    </source>
</evidence>
<evidence type="ECO:0000313" key="11">
    <source>
        <dbReference type="EMBL" id="KTA99631.1"/>
    </source>
</evidence>
<evidence type="ECO:0000256" key="9">
    <source>
        <dbReference type="ARBA" id="ARBA00023136"/>
    </source>
</evidence>
<reference evidence="11 12" key="1">
    <citation type="submission" date="2015-10" db="EMBL/GenBank/DDBJ databases">
        <title>Draft genomes sequences of Candida glabrata isolates 1A, 1B, 2A, 2B, 3A and 3B.</title>
        <authorList>
            <person name="Haavelsrud O.E."/>
            <person name="Gaustad P."/>
        </authorList>
    </citation>
    <scope>NUCLEOTIDE SEQUENCE [LARGE SCALE GENOMIC DNA]</scope>
    <source>
        <strain evidence="11">910700640</strain>
    </source>
</reference>
<dbReference type="GO" id="GO:0005047">
    <property type="term" value="F:signal recognition particle binding"/>
    <property type="evidence" value="ECO:0007669"/>
    <property type="project" value="EnsemblFungi"/>
</dbReference>
<dbReference type="Proteomes" id="UP000054886">
    <property type="component" value="Unassembled WGS sequence"/>
</dbReference>
<dbReference type="EMBL" id="LLZZ01000143">
    <property type="protein sequence ID" value="KTA99631.1"/>
    <property type="molecule type" value="Genomic_DNA"/>
</dbReference>
<keyword evidence="7" id="KW-1133">Transmembrane helix</keyword>
<dbReference type="OrthoDB" id="41266at2759"/>
<evidence type="ECO:0000256" key="8">
    <source>
        <dbReference type="ARBA" id="ARBA00023134"/>
    </source>
</evidence>
<proteinExistence type="inferred from homology"/>
<keyword evidence="4" id="KW-0812">Transmembrane</keyword>
<dbReference type="VEuPathDB" id="FungiDB:B1J91_E06336g"/>
<keyword evidence="8" id="KW-0342">GTP-binding</keyword>
<keyword evidence="9" id="KW-0472">Membrane</keyword>
<dbReference type="VEuPathDB" id="FungiDB:GWK60_E05973"/>
<evidence type="ECO:0000256" key="4">
    <source>
        <dbReference type="ARBA" id="ARBA00022692"/>
    </source>
</evidence>
<organism evidence="11 12">
    <name type="scientific">Candida glabrata</name>
    <name type="common">Yeast</name>
    <name type="synonym">Torulopsis glabrata</name>
    <dbReference type="NCBI Taxonomy" id="5478"/>
    <lineage>
        <taxon>Eukaryota</taxon>
        <taxon>Fungi</taxon>
        <taxon>Dikarya</taxon>
        <taxon>Ascomycota</taxon>
        <taxon>Saccharomycotina</taxon>
        <taxon>Saccharomycetes</taxon>
        <taxon>Saccharomycetales</taxon>
        <taxon>Saccharomycetaceae</taxon>
        <taxon>Nakaseomyces</taxon>
    </lineage>
</organism>
<evidence type="ECO:0000256" key="6">
    <source>
        <dbReference type="ARBA" id="ARBA00022824"/>
    </source>
</evidence>
<dbReference type="SUPFAM" id="SSF52540">
    <property type="entry name" value="P-loop containing nucleoside triphosphate hydrolases"/>
    <property type="match status" value="1"/>
</dbReference>
<evidence type="ECO:0000313" key="12">
    <source>
        <dbReference type="Proteomes" id="UP000054886"/>
    </source>
</evidence>
<dbReference type="InterPro" id="IPR019009">
    <property type="entry name" value="SRP_receptor_beta_su"/>
</dbReference>
<dbReference type="VEuPathDB" id="FungiDB:CAGL0E06336g"/>
<dbReference type="GO" id="GO:0045047">
    <property type="term" value="P:protein targeting to ER"/>
    <property type="evidence" value="ECO:0007669"/>
    <property type="project" value="EnsemblFungi"/>
</dbReference>
<dbReference type="InterPro" id="IPR027417">
    <property type="entry name" value="P-loop_NTPase"/>
</dbReference>
<keyword evidence="10 11" id="KW-0675">Receptor</keyword>
<dbReference type="GO" id="GO:0005525">
    <property type="term" value="F:GTP binding"/>
    <property type="evidence" value="ECO:0007669"/>
    <property type="project" value="UniProtKB-KW"/>
</dbReference>
<gene>
    <name evidence="11" type="ORF">AO440_001096</name>
</gene>
<dbReference type="Gene3D" id="3.40.50.300">
    <property type="entry name" value="P-loop containing nucleotide triphosphate hydrolases"/>
    <property type="match status" value="1"/>
</dbReference>
<keyword evidence="6" id="KW-0256">Endoplasmic reticulum</keyword>
<keyword evidence="5" id="KW-0547">Nucleotide-binding</keyword>
<dbReference type="GO" id="GO:0042802">
    <property type="term" value="F:identical protein binding"/>
    <property type="evidence" value="ECO:0007669"/>
    <property type="project" value="EnsemblFungi"/>
</dbReference>
<evidence type="ECO:0000256" key="3">
    <source>
        <dbReference type="ARBA" id="ARBA00020256"/>
    </source>
</evidence>
<dbReference type="Pfam" id="PF09439">
    <property type="entry name" value="SRPRB"/>
    <property type="match status" value="1"/>
</dbReference>
<comment type="subcellular location">
    <subcellularLocation>
        <location evidence="1">Endoplasmic reticulum membrane</location>
        <topology evidence="1">Single-pass membrane protein</topology>
    </subcellularLocation>
</comment>
<name>A0A0W0ED14_CANGB</name>
<dbReference type="CDD" id="cd04105">
    <property type="entry name" value="SR_beta"/>
    <property type="match status" value="1"/>
</dbReference>
<dbReference type="GO" id="GO:0005785">
    <property type="term" value="C:signal recognition particle receptor complex"/>
    <property type="evidence" value="ECO:0007669"/>
    <property type="project" value="EnsemblFungi"/>
</dbReference>
<protein>
    <recommendedName>
        <fullName evidence="3">Signal recognition particle receptor subunit beta</fullName>
    </recommendedName>
</protein>
<evidence type="ECO:0000256" key="10">
    <source>
        <dbReference type="ARBA" id="ARBA00023170"/>
    </source>
</evidence>
<comment type="caution">
    <text evidence="11">The sequence shown here is derived from an EMBL/GenBank/DDBJ whole genome shotgun (WGS) entry which is preliminary data.</text>
</comment>